<organism evidence="1 2">
    <name type="scientific">Photobacterium indicum</name>
    <dbReference type="NCBI Taxonomy" id="81447"/>
    <lineage>
        <taxon>Bacteria</taxon>
        <taxon>Pseudomonadati</taxon>
        <taxon>Pseudomonadota</taxon>
        <taxon>Gammaproteobacteria</taxon>
        <taxon>Vibrionales</taxon>
        <taxon>Vibrionaceae</taxon>
        <taxon>Photobacterium</taxon>
    </lineage>
</organism>
<dbReference type="Pfam" id="PF07922">
    <property type="entry name" value="Glyco_transf_52"/>
    <property type="match status" value="1"/>
</dbReference>
<gene>
    <name evidence="1" type="ORF">C9J47_16775</name>
</gene>
<sequence>MNVYICSTVRHLLFSLLKATYEKPTPSHIIFFYDYQDIDKNSFDLTALPDHITVSLLSRKAIGNKLSHSLQGKLFHFLAMRNAYLPNIIKHHFAHLLNNLLPELKTNVTNAPIELFIFNERNKMSRLFRLLVPDYQMIEDGMANYTKKSVSRSKWLIRLLQGKTPSYLLFGESNRCKAIYAVTPDAIPSEVRSKAKQINFITKSENIGYLDQFFGYQPQQHNDSNAFIIATQPAFHKEVLEADLQFKIYDEMISQLNDIGTPIILKTHPSEDPESYQNRFPNIQLAPSKLPLELLLLSNQKKVNIISISSSAGLGFEHLCNKIELLDAEQISKSEPIMLSWQNNHSELQRAVRDKIKLSQTNC</sequence>
<reference evidence="1 2" key="1">
    <citation type="submission" date="2018-03" db="EMBL/GenBank/DDBJ databases">
        <title>Whole genome sequencing of Histamine producing bacteria.</title>
        <authorList>
            <person name="Butler K."/>
        </authorList>
    </citation>
    <scope>NUCLEOTIDE SEQUENCE [LARGE SCALE GENOMIC DNA]</scope>
    <source>
        <strain evidence="1 2">ATCC 19614</strain>
    </source>
</reference>
<evidence type="ECO:0000313" key="2">
    <source>
        <dbReference type="Proteomes" id="UP000241803"/>
    </source>
</evidence>
<accession>A0A2T3L6I2</accession>
<keyword evidence="2" id="KW-1185">Reference proteome</keyword>
<dbReference type="EMBL" id="PYOC01000006">
    <property type="protein sequence ID" value="PSV45700.1"/>
    <property type="molecule type" value="Genomic_DNA"/>
</dbReference>
<proteinExistence type="predicted"/>
<dbReference type="AlphaFoldDB" id="A0A2T3L6I2"/>
<dbReference type="Gene3D" id="3.40.50.11110">
    <property type="entry name" value="Sialyltransferase, C-terminal GT-B Rossman nucleotide-binding domain"/>
    <property type="match status" value="1"/>
</dbReference>
<dbReference type="RefSeq" id="WP_107254540.1">
    <property type="nucleotide sequence ID" value="NZ_PYOC01000006.1"/>
</dbReference>
<evidence type="ECO:0000313" key="1">
    <source>
        <dbReference type="EMBL" id="PSV45700.1"/>
    </source>
</evidence>
<comment type="caution">
    <text evidence="1">The sequence shown here is derived from an EMBL/GenBank/DDBJ whole genome shotgun (WGS) entry which is preliminary data.</text>
</comment>
<dbReference type="InterPro" id="IPR012477">
    <property type="entry name" value="Glyco_transf_52"/>
</dbReference>
<dbReference type="Proteomes" id="UP000241803">
    <property type="component" value="Unassembled WGS sequence"/>
</dbReference>
<name>A0A2T3L6I2_9GAMM</name>
<protein>
    <submittedName>
        <fullName evidence="1">Uncharacterized protein</fullName>
    </submittedName>
</protein>